<dbReference type="Proteomes" id="UP000812277">
    <property type="component" value="Unassembled WGS sequence"/>
</dbReference>
<dbReference type="RefSeq" id="WP_219872603.1">
    <property type="nucleotide sequence ID" value="NZ_JAHZIJ010000006.1"/>
</dbReference>
<dbReference type="EMBL" id="JAHZIJ010000006">
    <property type="protein sequence ID" value="MBW7475367.1"/>
    <property type="molecule type" value="Genomic_DNA"/>
</dbReference>
<keyword evidence="3" id="KW-1185">Reference proteome</keyword>
<feature type="transmembrane region" description="Helical" evidence="1">
    <location>
        <begin position="46"/>
        <end position="66"/>
    </location>
</feature>
<evidence type="ECO:0000313" key="2">
    <source>
        <dbReference type="EMBL" id="MBW7475367.1"/>
    </source>
</evidence>
<name>A0ABS7D5Z2_9BACL</name>
<evidence type="ECO:0000256" key="1">
    <source>
        <dbReference type="SAM" id="Phobius"/>
    </source>
</evidence>
<comment type="caution">
    <text evidence="2">The sequence shown here is derived from an EMBL/GenBank/DDBJ whole genome shotgun (WGS) entry which is preliminary data.</text>
</comment>
<reference evidence="2 3" key="1">
    <citation type="submission" date="2021-07" db="EMBL/GenBank/DDBJ databases">
        <title>Paenibacillus radiodurans sp. nov., isolated from the southeastern edge of Tengger Desert.</title>
        <authorList>
            <person name="Zhang G."/>
        </authorList>
    </citation>
    <scope>NUCLEOTIDE SEQUENCE [LARGE SCALE GENOMIC DNA]</scope>
    <source>
        <strain evidence="2 3">DT7-4</strain>
    </source>
</reference>
<gene>
    <name evidence="2" type="ORF">K0T92_11460</name>
</gene>
<keyword evidence="1" id="KW-0812">Transmembrane</keyword>
<keyword evidence="1" id="KW-0472">Membrane</keyword>
<keyword evidence="1" id="KW-1133">Transmembrane helix</keyword>
<sequence>MTLSDSIRILGWASIVGGFIIGIVTANASDPMMEALTRSYDSAFQWSVFISWVVAGVTCGVIFLAIEKALGLLEEIAHNTKQQALATTTATHSNVRTTYPETGLAGKKSSLESLSSDYKFKSNDG</sequence>
<protein>
    <submittedName>
        <fullName evidence="2">Uncharacterized protein</fullName>
    </submittedName>
</protein>
<organism evidence="2 3">
    <name type="scientific">Paenibacillus oenotherae</name>
    <dbReference type="NCBI Taxonomy" id="1435645"/>
    <lineage>
        <taxon>Bacteria</taxon>
        <taxon>Bacillati</taxon>
        <taxon>Bacillota</taxon>
        <taxon>Bacilli</taxon>
        <taxon>Bacillales</taxon>
        <taxon>Paenibacillaceae</taxon>
        <taxon>Paenibacillus</taxon>
    </lineage>
</organism>
<evidence type="ECO:0000313" key="3">
    <source>
        <dbReference type="Proteomes" id="UP000812277"/>
    </source>
</evidence>
<accession>A0ABS7D5Z2</accession>
<proteinExistence type="predicted"/>
<feature type="transmembrane region" description="Helical" evidence="1">
    <location>
        <begin position="7"/>
        <end position="26"/>
    </location>
</feature>